<evidence type="ECO:0000259" key="1">
    <source>
        <dbReference type="SMART" id="SM00849"/>
    </source>
</evidence>
<keyword evidence="3" id="KW-1185">Reference proteome</keyword>
<dbReference type="SMART" id="SM00849">
    <property type="entry name" value="Lactamase_B"/>
    <property type="match status" value="1"/>
</dbReference>
<sequence length="232" mass="25104">MMQEEDAARPPTRIVPVPLQMVSAYLVMEEGVIVVDTGYPGSEETILEKLREAGAAPEDVTLILLTHCHADHAGSAAALRLKTGGRIAIHRQDAENLRNGLQGRIRPLNLVGRLTGWFFEREAYSRYPACDPDILIQDELDLAPFGVRGRVITTPGHTAGSVSVILESGDALVGDLIIPSVLSGKPGVPFWGESREEIRESVRKVLACGPERVHLAHGGMCQATAVREAFGR</sequence>
<reference evidence="2" key="2">
    <citation type="submission" date="2019-03" db="EMBL/GenBank/DDBJ databases">
        <authorList>
            <person name="Chen S.-C."/>
            <person name="Wu S.-Y."/>
            <person name="Lai M.-C."/>
        </authorList>
    </citation>
    <scope>NUCLEOTIDE SEQUENCE</scope>
    <source>
        <strain evidence="2">ML15</strain>
    </source>
</reference>
<dbReference type="Proteomes" id="UP000826709">
    <property type="component" value="Chromosome"/>
</dbReference>
<evidence type="ECO:0000313" key="3">
    <source>
        <dbReference type="Proteomes" id="UP000826709"/>
    </source>
</evidence>
<dbReference type="SUPFAM" id="SSF56281">
    <property type="entry name" value="Metallo-hydrolase/oxidoreductase"/>
    <property type="match status" value="1"/>
</dbReference>
<dbReference type="InterPro" id="IPR001279">
    <property type="entry name" value="Metallo-B-lactamas"/>
</dbReference>
<organism evidence="2 3">
    <name type="scientific">Methanofollis formosanus</name>
    <dbReference type="NCBI Taxonomy" id="299308"/>
    <lineage>
        <taxon>Archaea</taxon>
        <taxon>Methanobacteriati</taxon>
        <taxon>Methanobacteriota</taxon>
        <taxon>Stenosarchaea group</taxon>
        <taxon>Methanomicrobia</taxon>
        <taxon>Methanomicrobiales</taxon>
        <taxon>Methanomicrobiaceae</taxon>
        <taxon>Methanofollis</taxon>
    </lineage>
</organism>
<dbReference type="Pfam" id="PF00753">
    <property type="entry name" value="Lactamase_B"/>
    <property type="match status" value="1"/>
</dbReference>
<dbReference type="CDD" id="cd07721">
    <property type="entry name" value="yflN-like_MBL-fold"/>
    <property type="match status" value="1"/>
</dbReference>
<dbReference type="KEGG" id="mfk:E2N92_02535"/>
<dbReference type="PANTHER" id="PTHR42951:SF17">
    <property type="entry name" value="METALLO-BETA-LACTAMASE DOMAIN-CONTAINING PROTEIN"/>
    <property type="match status" value="1"/>
</dbReference>
<reference evidence="2" key="1">
    <citation type="journal article" date="2005" name="Int. J. Syst. Evol. Microbiol.">
        <title>Methanofollis formosanus sp. nov., isolated from a fish pond.</title>
        <authorList>
            <person name="Wu S.Y."/>
            <person name="Chen S.C."/>
            <person name="Lai M.C."/>
        </authorList>
    </citation>
    <scope>NUCLEOTIDE SEQUENCE</scope>
    <source>
        <strain evidence="2">ML15</strain>
    </source>
</reference>
<accession>A0A8G1EEV8</accession>
<dbReference type="Gene3D" id="3.60.15.10">
    <property type="entry name" value="Ribonuclease Z/Hydroxyacylglutathione hydrolase-like"/>
    <property type="match status" value="1"/>
</dbReference>
<dbReference type="EMBL" id="CP037968">
    <property type="protein sequence ID" value="QYZ78388.1"/>
    <property type="molecule type" value="Genomic_DNA"/>
</dbReference>
<gene>
    <name evidence="2" type="ORF">E2N92_02535</name>
</gene>
<name>A0A8G1EEV8_9EURY</name>
<proteinExistence type="predicted"/>
<protein>
    <submittedName>
        <fullName evidence="2">MBL fold metallo-hydrolase</fullName>
    </submittedName>
</protein>
<feature type="domain" description="Metallo-beta-lactamase" evidence="1">
    <location>
        <begin position="21"/>
        <end position="217"/>
    </location>
</feature>
<dbReference type="InterPro" id="IPR036866">
    <property type="entry name" value="RibonucZ/Hydroxyglut_hydro"/>
</dbReference>
<dbReference type="InterPro" id="IPR050855">
    <property type="entry name" value="NDM-1-like"/>
</dbReference>
<evidence type="ECO:0000313" key="2">
    <source>
        <dbReference type="EMBL" id="QYZ78388.1"/>
    </source>
</evidence>
<dbReference type="PANTHER" id="PTHR42951">
    <property type="entry name" value="METALLO-BETA-LACTAMASE DOMAIN-CONTAINING"/>
    <property type="match status" value="1"/>
</dbReference>
<dbReference type="AlphaFoldDB" id="A0A8G1EEV8"/>